<evidence type="ECO:0008006" key="5">
    <source>
        <dbReference type="Google" id="ProtNLM"/>
    </source>
</evidence>
<feature type="transmembrane region" description="Helical" evidence="1">
    <location>
        <begin position="157"/>
        <end position="184"/>
    </location>
</feature>
<evidence type="ECO:0000313" key="3">
    <source>
        <dbReference type="EMBL" id="GIJ67150.1"/>
    </source>
</evidence>
<feature type="chain" id="PRO_5035295827" description="DoxX family protein" evidence="2">
    <location>
        <begin position="28"/>
        <end position="357"/>
    </location>
</feature>
<evidence type="ECO:0000256" key="2">
    <source>
        <dbReference type="SAM" id="SignalP"/>
    </source>
</evidence>
<dbReference type="Proteomes" id="UP000635606">
    <property type="component" value="Unassembled WGS sequence"/>
</dbReference>
<reference evidence="3" key="1">
    <citation type="submission" date="2021-01" db="EMBL/GenBank/DDBJ databases">
        <title>Whole genome shotgun sequence of Virgisporangium ochraceum NBRC 16418.</title>
        <authorList>
            <person name="Komaki H."/>
            <person name="Tamura T."/>
        </authorList>
    </citation>
    <scope>NUCLEOTIDE SEQUENCE</scope>
    <source>
        <strain evidence="3">NBRC 16418</strain>
    </source>
</reference>
<accession>A0A8J4E9E5</accession>
<keyword evidence="1" id="KW-1133">Transmembrane helix</keyword>
<keyword evidence="2" id="KW-0732">Signal</keyword>
<keyword evidence="1" id="KW-0472">Membrane</keyword>
<organism evidence="3 4">
    <name type="scientific">Virgisporangium ochraceum</name>
    <dbReference type="NCBI Taxonomy" id="65505"/>
    <lineage>
        <taxon>Bacteria</taxon>
        <taxon>Bacillati</taxon>
        <taxon>Actinomycetota</taxon>
        <taxon>Actinomycetes</taxon>
        <taxon>Micromonosporales</taxon>
        <taxon>Micromonosporaceae</taxon>
        <taxon>Virgisporangium</taxon>
    </lineage>
</organism>
<keyword evidence="1" id="KW-0812">Transmembrane</keyword>
<feature type="transmembrane region" description="Helical" evidence="1">
    <location>
        <begin position="300"/>
        <end position="318"/>
    </location>
</feature>
<feature type="transmembrane region" description="Helical" evidence="1">
    <location>
        <begin position="90"/>
        <end position="113"/>
    </location>
</feature>
<feature type="signal peptide" evidence="2">
    <location>
        <begin position="1"/>
        <end position="27"/>
    </location>
</feature>
<comment type="caution">
    <text evidence="3">The sequence shown here is derived from an EMBL/GenBank/DDBJ whole genome shotgun (WGS) entry which is preliminary data.</text>
</comment>
<dbReference type="RefSeq" id="WP_203927114.1">
    <property type="nucleotide sequence ID" value="NZ_BOPH01000023.1"/>
</dbReference>
<evidence type="ECO:0000313" key="4">
    <source>
        <dbReference type="Proteomes" id="UP000635606"/>
    </source>
</evidence>
<proteinExistence type="predicted"/>
<dbReference type="AlphaFoldDB" id="A0A8J4E9E5"/>
<feature type="transmembrane region" description="Helical" evidence="1">
    <location>
        <begin position="125"/>
        <end position="145"/>
    </location>
</feature>
<name>A0A8J4E9E5_9ACTN</name>
<evidence type="ECO:0000256" key="1">
    <source>
        <dbReference type="SAM" id="Phobius"/>
    </source>
</evidence>
<sequence>MKTVLGRSTVVTAVAAALLAVPGAASAHEKWFVEDPHTYPGDWAFVMRPVTLGLIVAVVLVAAVWRYVAVRFLPTPELRPLRFLGRLVPYVPRLLAVHLGVSLLAAAVSRHFLTHDLSVDDLPGGSVLLLAEGALGIWFIAGVRLRGAAVGLTLVGPLALLVTGPVGLLSAMDLLGVALFLAFVPPSDAPFGRVEPDAATLRRALLALRLGAGGALITLAFAEKLANPALARETLRLFPQLDVFSLVGIHLPVDTFVAVAGVTELLFGLLVISGALPQVAVLVAGIPFNATLILFGGTELLGHLPVYGIFLTLLVYGSDPRTAALVRWLPEIRRRPAATVGGRGGRDGRRAMARASM</sequence>
<keyword evidence="4" id="KW-1185">Reference proteome</keyword>
<feature type="transmembrane region" description="Helical" evidence="1">
    <location>
        <begin position="204"/>
        <end position="222"/>
    </location>
</feature>
<feature type="transmembrane region" description="Helical" evidence="1">
    <location>
        <begin position="265"/>
        <end position="288"/>
    </location>
</feature>
<dbReference type="EMBL" id="BOPH01000023">
    <property type="protein sequence ID" value="GIJ67150.1"/>
    <property type="molecule type" value="Genomic_DNA"/>
</dbReference>
<protein>
    <recommendedName>
        <fullName evidence="5">DoxX family protein</fullName>
    </recommendedName>
</protein>
<gene>
    <name evidence="3" type="ORF">Voc01_020670</name>
</gene>
<feature type="transmembrane region" description="Helical" evidence="1">
    <location>
        <begin position="50"/>
        <end position="69"/>
    </location>
</feature>